<dbReference type="PANTHER" id="PTHR43111">
    <property type="entry name" value="ALDEHYDE DEHYDROGENASE B-RELATED"/>
    <property type="match status" value="1"/>
</dbReference>
<sequence>MTVFARPGASGSAMSFQSRYENFIGGEWVAPVGGQYFENPTPVTGEVFTEVARSTDADIEKALDAAHAAAPAWGKTSAGERSVILNKIADRIEANLESIALAESWDNGKPIRETLNADIPLAVDHFRYFAAAIRAQEGALSQIDEDTVAYHFHEPLGVVGQIIPWNFPILMAVWKLAPALAAGNAIVLKPAEQTPASVLYLISLIADLLPAGVLNVVNGFGVEAGKPLASSNRIAKIAFTGETTTGRLIMQYASQNLIPVTLELGGKSPNIFFSDVMAANDDYQDKALEGFTMFALNQGEVCTCPSRSLIQSDIYDDFLAMAAIRTKAVRQGDPLDTETMIGAQASNDQLEKILSYIEIGKSEGAQILTGGERAELGGDLNGGYYVQPTIFTGDNAMRIFQEEIFGPVVSVTSFTDYDDAIRIANDTLYGLGAGVWSRDGNTAYRAGRDIKAGRVWTNCYHAYPAHAAFGGYKQSGIGRENHKMMLDHYQQTKNLLVSYSNKAQGFF</sequence>
<reference evidence="6 7" key="1">
    <citation type="submission" date="2021-07" db="EMBL/GenBank/DDBJ databases">
        <title>Whole genome sequencing of non-tuberculosis mycobacteria type-strains.</title>
        <authorList>
            <person name="Igarashi Y."/>
            <person name="Osugi A."/>
            <person name="Mitarai S."/>
        </authorList>
    </citation>
    <scope>NUCLEOTIDE SEQUENCE [LARGE SCALE GENOMIC DNA]</scope>
    <source>
        <strain evidence="6 7">JCM 16370</strain>
    </source>
</reference>
<dbReference type="SUPFAM" id="SSF53720">
    <property type="entry name" value="ALDH-like"/>
    <property type="match status" value="1"/>
</dbReference>
<evidence type="ECO:0000256" key="2">
    <source>
        <dbReference type="ARBA" id="ARBA00023002"/>
    </source>
</evidence>
<dbReference type="RefSeq" id="WP_096309849.1">
    <property type="nucleotide sequence ID" value="NZ_BAAAVX010000016.1"/>
</dbReference>
<dbReference type="Gene3D" id="3.40.605.10">
    <property type="entry name" value="Aldehyde Dehydrogenase, Chain A, domain 1"/>
    <property type="match status" value="1"/>
</dbReference>
<accession>A0ABX8VIK0</accession>
<name>A0ABX8VIK0_9MYCO</name>
<dbReference type="CDD" id="cd07116">
    <property type="entry name" value="ALDH_ACDHII-AcoD"/>
    <property type="match status" value="1"/>
</dbReference>
<keyword evidence="7" id="KW-1185">Reference proteome</keyword>
<dbReference type="PROSITE" id="PS00687">
    <property type="entry name" value="ALDEHYDE_DEHYDR_GLU"/>
    <property type="match status" value="1"/>
</dbReference>
<dbReference type="InterPro" id="IPR029510">
    <property type="entry name" value="Ald_DH_CS_GLU"/>
</dbReference>
<feature type="domain" description="Aldehyde dehydrogenase" evidence="5">
    <location>
        <begin position="28"/>
        <end position="494"/>
    </location>
</feature>
<dbReference type="InterPro" id="IPR016162">
    <property type="entry name" value="Ald_DH_N"/>
</dbReference>
<evidence type="ECO:0000256" key="4">
    <source>
        <dbReference type="RuleBase" id="RU003345"/>
    </source>
</evidence>
<evidence type="ECO:0000313" key="6">
    <source>
        <dbReference type="EMBL" id="QYL17642.1"/>
    </source>
</evidence>
<dbReference type="PANTHER" id="PTHR43111:SF1">
    <property type="entry name" value="ALDEHYDE DEHYDROGENASE B-RELATED"/>
    <property type="match status" value="1"/>
</dbReference>
<dbReference type="InterPro" id="IPR016161">
    <property type="entry name" value="Ald_DH/histidinol_DH"/>
</dbReference>
<keyword evidence="2 4" id="KW-0560">Oxidoreductase</keyword>
<organism evidence="6 7">
    <name type="scientific">Mycolicibacterium pallens</name>
    <dbReference type="NCBI Taxonomy" id="370524"/>
    <lineage>
        <taxon>Bacteria</taxon>
        <taxon>Bacillati</taxon>
        <taxon>Actinomycetota</taxon>
        <taxon>Actinomycetes</taxon>
        <taxon>Mycobacteriales</taxon>
        <taxon>Mycobacteriaceae</taxon>
        <taxon>Mycolicibacterium</taxon>
    </lineage>
</organism>
<dbReference type="PROSITE" id="PS00070">
    <property type="entry name" value="ALDEHYDE_DEHYDR_CYS"/>
    <property type="match status" value="1"/>
</dbReference>
<dbReference type="Gene3D" id="3.40.309.10">
    <property type="entry name" value="Aldehyde Dehydrogenase, Chain A, domain 2"/>
    <property type="match status" value="1"/>
</dbReference>
<gene>
    <name evidence="6" type="ORF">K0O64_03450</name>
</gene>
<feature type="active site" evidence="3">
    <location>
        <position position="263"/>
    </location>
</feature>
<dbReference type="Proteomes" id="UP000825367">
    <property type="component" value="Chromosome"/>
</dbReference>
<dbReference type="Pfam" id="PF00171">
    <property type="entry name" value="Aldedh"/>
    <property type="match status" value="1"/>
</dbReference>
<evidence type="ECO:0000313" key="7">
    <source>
        <dbReference type="Proteomes" id="UP000825367"/>
    </source>
</evidence>
<evidence type="ECO:0000259" key="5">
    <source>
        <dbReference type="Pfam" id="PF00171"/>
    </source>
</evidence>
<comment type="similarity">
    <text evidence="1 4">Belongs to the aldehyde dehydrogenase family.</text>
</comment>
<evidence type="ECO:0000256" key="1">
    <source>
        <dbReference type="ARBA" id="ARBA00009986"/>
    </source>
</evidence>
<evidence type="ECO:0000256" key="3">
    <source>
        <dbReference type="PROSITE-ProRule" id="PRU10007"/>
    </source>
</evidence>
<proteinExistence type="inferred from homology"/>
<dbReference type="InterPro" id="IPR015590">
    <property type="entry name" value="Aldehyde_DH_dom"/>
</dbReference>
<dbReference type="InterPro" id="IPR016163">
    <property type="entry name" value="Ald_DH_C"/>
</dbReference>
<dbReference type="InterPro" id="IPR016160">
    <property type="entry name" value="Ald_DH_CS_CYS"/>
</dbReference>
<protein>
    <submittedName>
        <fullName evidence="6">Aldehyde dehydrogenase family protein</fullName>
    </submittedName>
</protein>
<dbReference type="EMBL" id="CP080333">
    <property type="protein sequence ID" value="QYL17642.1"/>
    <property type="molecule type" value="Genomic_DNA"/>
</dbReference>